<dbReference type="InterPro" id="IPR002904">
    <property type="entry name" value="Lys-tRNA-ligase"/>
</dbReference>
<name>A0A316C158_PSESE</name>
<comment type="subcellular location">
    <subcellularLocation>
        <location evidence="1 10">Cytoplasm</location>
    </subcellularLocation>
</comment>
<keyword evidence="12" id="KW-1185">Reference proteome</keyword>
<feature type="short sequence motif" description="'KMSKS' region" evidence="10">
    <location>
        <begin position="301"/>
        <end position="305"/>
    </location>
</feature>
<dbReference type="HAMAP" id="MF_00177">
    <property type="entry name" value="Lys_tRNA_synth_class1"/>
    <property type="match status" value="1"/>
</dbReference>
<dbReference type="GO" id="GO:0004824">
    <property type="term" value="F:lysine-tRNA ligase activity"/>
    <property type="evidence" value="ECO:0007669"/>
    <property type="project" value="UniProtKB-UniRule"/>
</dbReference>
<dbReference type="GO" id="GO:0000049">
    <property type="term" value="F:tRNA binding"/>
    <property type="evidence" value="ECO:0007669"/>
    <property type="project" value="InterPro"/>
</dbReference>
<keyword evidence="8 10" id="KW-0030">Aminoacyl-tRNA synthetase</keyword>
<dbReference type="SUPFAM" id="SSF52374">
    <property type="entry name" value="Nucleotidylyl transferase"/>
    <property type="match status" value="1"/>
</dbReference>
<dbReference type="InterPro" id="IPR020751">
    <property type="entry name" value="aa-tRNA-synth_I_codon-bd_sub2"/>
</dbReference>
<evidence type="ECO:0000256" key="4">
    <source>
        <dbReference type="ARBA" id="ARBA00022598"/>
    </source>
</evidence>
<dbReference type="GO" id="GO:0005737">
    <property type="term" value="C:cytoplasm"/>
    <property type="evidence" value="ECO:0007669"/>
    <property type="project" value="UniProtKB-SubCell"/>
</dbReference>
<feature type="binding site" evidence="10">
    <location>
        <position position="304"/>
    </location>
    <ligand>
        <name>ATP</name>
        <dbReference type="ChEBI" id="CHEBI:30616"/>
    </ligand>
</feature>
<dbReference type="Pfam" id="PF01921">
    <property type="entry name" value="tRNA-synt_1f"/>
    <property type="match status" value="1"/>
</dbReference>
<keyword evidence="6 10" id="KW-0067">ATP-binding</keyword>
<evidence type="ECO:0000256" key="3">
    <source>
        <dbReference type="ARBA" id="ARBA00022490"/>
    </source>
</evidence>
<dbReference type="GO" id="GO:0005524">
    <property type="term" value="F:ATP binding"/>
    <property type="evidence" value="ECO:0007669"/>
    <property type="project" value="UniProtKB-UniRule"/>
</dbReference>
<feature type="short sequence motif" description="'HIGH' region" evidence="10">
    <location>
        <begin position="52"/>
        <end position="60"/>
    </location>
</feature>
<comment type="similarity">
    <text evidence="2 10">Belongs to the class-I aminoacyl-tRNA synthetase family.</text>
</comment>
<evidence type="ECO:0000256" key="1">
    <source>
        <dbReference type="ARBA" id="ARBA00004496"/>
    </source>
</evidence>
<proteinExistence type="inferred from homology"/>
<dbReference type="InterPro" id="IPR008925">
    <property type="entry name" value="aa_tRNA-synth_I_cd-bd_sf"/>
</dbReference>
<dbReference type="InterPro" id="IPR001412">
    <property type="entry name" value="aa-tRNA-synth_I_CS"/>
</dbReference>
<accession>A0A316C158</accession>
<evidence type="ECO:0000256" key="5">
    <source>
        <dbReference type="ARBA" id="ARBA00022741"/>
    </source>
</evidence>
<dbReference type="InterPro" id="IPR014729">
    <property type="entry name" value="Rossmann-like_a/b/a_fold"/>
</dbReference>
<evidence type="ECO:0000313" key="11">
    <source>
        <dbReference type="EMBL" id="PWJ81639.1"/>
    </source>
</evidence>
<dbReference type="AlphaFoldDB" id="A0A316C158"/>
<evidence type="ECO:0000313" key="12">
    <source>
        <dbReference type="Proteomes" id="UP000245396"/>
    </source>
</evidence>
<dbReference type="EMBL" id="QGGG01000010">
    <property type="protein sequence ID" value="PWJ81639.1"/>
    <property type="molecule type" value="Genomic_DNA"/>
</dbReference>
<sequence>MTGSNMIDLNPEILAAAAESKAWPFEEARKIIARYKGREFPKTVLFETGYGPSGLPHIGTFGEVARTTMVRHAFRVLTENKVATKLICFSDDMDGMRKIPDSVPDRAALEPYLHIPLSAVPNPFGGDYESFADHNNAMLCRFLDTFGFDYEFASATQYYKSGRFDEMLLRAAECYDKIMAVMLPTLGEERQATYSPFLPISPKSGRVLYVPMKHVDAKAGTITFDDEDGTETTLSVKGGNVKLQWKPDFGMRWAALGIDFEMFGKDHQTNASIYDRICNILGGRAPEHFVYELFLDENGQKISKSKGNGLTIDEWLTYAPTESLGLYMFQRPRQAKKLYFDVIPKAVDEYYAFLAAYPKQDWKNRLGNPVWHMHDGNPPAIDLPVPFSLLLNLVSASNAQNKDVLWGFISRYAPGVTPASHPELDKLADYAIRYFDDFVKPTKSYRAPDDVERDALAQLSDALAALPEGADGEAVQNAALNVARQIERYQDHAKKSPEGGPGVSVAFFQMIYQVLIGQERGPRFGSFVALYGIAETRELIQKALKGQLAA</sequence>
<dbReference type="Proteomes" id="UP000245396">
    <property type="component" value="Unassembled WGS sequence"/>
</dbReference>
<evidence type="ECO:0000256" key="6">
    <source>
        <dbReference type="ARBA" id="ARBA00022840"/>
    </source>
</evidence>
<dbReference type="OrthoDB" id="9803151at2"/>
<dbReference type="Gene3D" id="3.40.50.620">
    <property type="entry name" value="HUPs"/>
    <property type="match status" value="2"/>
</dbReference>
<dbReference type="NCBIfam" id="TIGR00467">
    <property type="entry name" value="lysS_arch"/>
    <property type="match status" value="1"/>
</dbReference>
<comment type="caution">
    <text evidence="11">The sequence shown here is derived from an EMBL/GenBank/DDBJ whole genome shotgun (WGS) entry which is preliminary data.</text>
</comment>
<evidence type="ECO:0000256" key="9">
    <source>
        <dbReference type="ARBA" id="ARBA00048573"/>
    </source>
</evidence>
<evidence type="ECO:0000256" key="2">
    <source>
        <dbReference type="ARBA" id="ARBA00005594"/>
    </source>
</evidence>
<dbReference type="RefSeq" id="WP_109613593.1">
    <property type="nucleotide sequence ID" value="NZ_QGGG01000010.1"/>
</dbReference>
<keyword evidence="5 10" id="KW-0547">Nucleotide-binding</keyword>
<evidence type="ECO:0000256" key="10">
    <source>
        <dbReference type="HAMAP-Rule" id="MF_00177"/>
    </source>
</evidence>
<gene>
    <name evidence="10" type="primary">lysS</name>
    <name evidence="11" type="ORF">C7441_110175</name>
</gene>
<reference evidence="11 12" key="1">
    <citation type="submission" date="2018-05" db="EMBL/GenBank/DDBJ databases">
        <title>Genomic Encyclopedia of Type Strains, Phase IV (KMG-IV): sequencing the most valuable type-strain genomes for metagenomic binning, comparative biology and taxonomic classification.</title>
        <authorList>
            <person name="Goeker M."/>
        </authorList>
    </citation>
    <scope>NUCLEOTIDE SEQUENCE [LARGE SCALE GENOMIC DNA]</scope>
    <source>
        <strain evidence="11 12">DSM 6986</strain>
    </source>
</reference>
<comment type="catalytic activity">
    <reaction evidence="9 10">
        <text>tRNA(Lys) + L-lysine + ATP = L-lysyl-tRNA(Lys) + AMP + diphosphate</text>
        <dbReference type="Rhea" id="RHEA:20792"/>
        <dbReference type="Rhea" id="RHEA-COMP:9696"/>
        <dbReference type="Rhea" id="RHEA-COMP:9697"/>
        <dbReference type="ChEBI" id="CHEBI:30616"/>
        <dbReference type="ChEBI" id="CHEBI:32551"/>
        <dbReference type="ChEBI" id="CHEBI:33019"/>
        <dbReference type="ChEBI" id="CHEBI:78442"/>
        <dbReference type="ChEBI" id="CHEBI:78529"/>
        <dbReference type="ChEBI" id="CHEBI:456215"/>
        <dbReference type="EC" id="6.1.1.6"/>
    </reaction>
</comment>
<dbReference type="EC" id="6.1.1.6" evidence="10"/>
<evidence type="ECO:0000256" key="7">
    <source>
        <dbReference type="ARBA" id="ARBA00022917"/>
    </source>
</evidence>
<evidence type="ECO:0000256" key="8">
    <source>
        <dbReference type="ARBA" id="ARBA00023146"/>
    </source>
</evidence>
<dbReference type="PROSITE" id="PS00178">
    <property type="entry name" value="AA_TRNA_LIGASE_I"/>
    <property type="match status" value="1"/>
</dbReference>
<keyword evidence="3 10" id="KW-0963">Cytoplasm</keyword>
<dbReference type="STRING" id="1192868.GCA_000304395_03413"/>
<dbReference type="SUPFAM" id="SSF48163">
    <property type="entry name" value="An anticodon-binding domain of class I aminoacyl-tRNA synthetases"/>
    <property type="match status" value="1"/>
</dbReference>
<dbReference type="PANTHER" id="PTHR37940:SF1">
    <property type="entry name" value="LYSINE--TRNA LIGASE"/>
    <property type="match status" value="1"/>
</dbReference>
<protein>
    <recommendedName>
        <fullName evidence="10">Lysine--tRNA ligase</fullName>
        <ecNumber evidence="10">6.1.1.6</ecNumber>
    </recommendedName>
    <alternativeName>
        <fullName evidence="10">Lysyl-tRNA synthetase</fullName>
        <shortName evidence="10">LysRS</shortName>
    </alternativeName>
</protein>
<dbReference type="Gene3D" id="1.10.10.350">
    <property type="match status" value="1"/>
</dbReference>
<keyword evidence="7 10" id="KW-0648">Protein biosynthesis</keyword>
<organism evidence="11 12">
    <name type="scientific">Pseudaminobacter salicylatoxidans</name>
    <dbReference type="NCBI Taxonomy" id="93369"/>
    <lineage>
        <taxon>Bacteria</taxon>
        <taxon>Pseudomonadati</taxon>
        <taxon>Pseudomonadota</taxon>
        <taxon>Alphaproteobacteria</taxon>
        <taxon>Hyphomicrobiales</taxon>
        <taxon>Phyllobacteriaceae</taxon>
        <taxon>Pseudaminobacter</taxon>
    </lineage>
</organism>
<dbReference type="PANTHER" id="PTHR37940">
    <property type="entry name" value="LYSINE--TRNA LIGASE"/>
    <property type="match status" value="1"/>
</dbReference>
<dbReference type="NCBIfam" id="NF001968">
    <property type="entry name" value="PRK00750.1-2"/>
    <property type="match status" value="1"/>
</dbReference>
<keyword evidence="4 10" id="KW-0436">Ligase</keyword>
<dbReference type="GO" id="GO:0006430">
    <property type="term" value="P:lysyl-tRNA aminoacylation"/>
    <property type="evidence" value="ECO:0007669"/>
    <property type="project" value="UniProtKB-UniRule"/>
</dbReference>